<keyword evidence="3" id="KW-1185">Reference proteome</keyword>
<proteinExistence type="predicted"/>
<organism evidence="2 3">
    <name type="scientific">Brassica carinata</name>
    <name type="common">Ethiopian mustard</name>
    <name type="synonym">Abyssinian cabbage</name>
    <dbReference type="NCBI Taxonomy" id="52824"/>
    <lineage>
        <taxon>Eukaryota</taxon>
        <taxon>Viridiplantae</taxon>
        <taxon>Streptophyta</taxon>
        <taxon>Embryophyta</taxon>
        <taxon>Tracheophyta</taxon>
        <taxon>Spermatophyta</taxon>
        <taxon>Magnoliopsida</taxon>
        <taxon>eudicotyledons</taxon>
        <taxon>Gunneridae</taxon>
        <taxon>Pentapetalae</taxon>
        <taxon>rosids</taxon>
        <taxon>malvids</taxon>
        <taxon>Brassicales</taxon>
        <taxon>Brassicaceae</taxon>
        <taxon>Brassiceae</taxon>
        <taxon>Brassica</taxon>
    </lineage>
</organism>
<sequence>MESMKLRARNKSIRGRREGITSIFEIVSSKLLGDVVKAHIFSRSKQCDLLVRWGTVEQGMFEKKSLDPDTKGDLRSATVEQRASWLGCEFDLLDGMTDFGYPQYMEARILNEFIKSGAYRMYTEISYDCYKFSPGGEKGYSTRRTKKNEGQRRKQSEMKERRESHEKNGVSAMILNDVQ</sequence>
<accession>A0A8X7WEQ1</accession>
<evidence type="ECO:0000313" key="3">
    <source>
        <dbReference type="Proteomes" id="UP000886595"/>
    </source>
</evidence>
<protein>
    <submittedName>
        <fullName evidence="2">Uncharacterized protein</fullName>
    </submittedName>
</protein>
<dbReference type="Proteomes" id="UP000886595">
    <property type="component" value="Unassembled WGS sequence"/>
</dbReference>
<reference evidence="2 3" key="1">
    <citation type="submission" date="2020-02" db="EMBL/GenBank/DDBJ databases">
        <authorList>
            <person name="Ma Q."/>
            <person name="Huang Y."/>
            <person name="Song X."/>
            <person name="Pei D."/>
        </authorList>
    </citation>
    <scope>NUCLEOTIDE SEQUENCE [LARGE SCALE GENOMIC DNA]</scope>
    <source>
        <strain evidence="2">Sxm20200214</strain>
        <tissue evidence="2">Leaf</tissue>
    </source>
</reference>
<feature type="compositionally biased region" description="Basic and acidic residues" evidence="1">
    <location>
        <begin position="147"/>
        <end position="168"/>
    </location>
</feature>
<dbReference type="EMBL" id="JAAMPC010000002">
    <property type="protein sequence ID" value="KAG2328386.1"/>
    <property type="molecule type" value="Genomic_DNA"/>
</dbReference>
<gene>
    <name evidence="2" type="ORF">Bca52824_011114</name>
</gene>
<evidence type="ECO:0000313" key="2">
    <source>
        <dbReference type="EMBL" id="KAG2328386.1"/>
    </source>
</evidence>
<name>A0A8X7WEQ1_BRACI</name>
<dbReference type="OrthoDB" id="1915474at2759"/>
<comment type="caution">
    <text evidence="2">The sequence shown here is derived from an EMBL/GenBank/DDBJ whole genome shotgun (WGS) entry which is preliminary data.</text>
</comment>
<dbReference type="AlphaFoldDB" id="A0A8X7WEQ1"/>
<feature type="region of interest" description="Disordered" evidence="1">
    <location>
        <begin position="139"/>
        <end position="179"/>
    </location>
</feature>
<evidence type="ECO:0000256" key="1">
    <source>
        <dbReference type="SAM" id="MobiDB-lite"/>
    </source>
</evidence>